<dbReference type="Pfam" id="PF13205">
    <property type="entry name" value="Big_5"/>
    <property type="match status" value="1"/>
</dbReference>
<sequence length="538" mass="59961">MKLRHLVFTVILAGIYGCATVNNPEGGPEDLTPPKLISSTPADQALNVTTKNITLTFDEEIQPKNLTTELLITPNTNNKYKVQTKKNSLTLEFEKELEKNTTYTLNFRGGIEDITKPNKAENLKLSFSTGSFIDSSRVSGSVIDLLTKSPEKDVIVALYEANDTLTIRKNRPYYQTQADGSGNFTLENIKEGSYRIFALLDKNKNAIYDTEEEKIGYLANPIQVTYQTDSVLLQTVRIDTKRPILSRRTTNSDRFTANYSEGISKLTVTSIEAKKDTLPIKLLADGKTGELFKTSRFSGGKTIFTAVDSAGNSAIDTIQIAFSGQRGQRVQGAQVKVTNTGKQDDNTFYTGQNITLELETPVRISKANPVKIMADSITEAELRFPEDIKLDTTATEISFTLPKLNSKAQEFGFILDSTAILPLEGKNLQFRELPFKLATNGGTGSVSGIVTTNSSSYIIQLLNDKNVPVRSEKNLKRFNFRNVAPGQYKIRVLVDENNNGIWDGPDPKLERLAERVYIFEKVLDVRANWEIQDNKLEF</sequence>
<comment type="caution">
    <text evidence="3">The sequence shown here is derived from an EMBL/GenBank/DDBJ whole genome shotgun (WGS) entry which is preliminary data.</text>
</comment>
<evidence type="ECO:0000313" key="3">
    <source>
        <dbReference type="EMBL" id="RAU84257.1"/>
    </source>
</evidence>
<keyword evidence="1" id="KW-0732">Signal</keyword>
<accession>A0A364RIX8</accession>
<dbReference type="RefSeq" id="WP_112304538.1">
    <property type="nucleotide sequence ID" value="NZ_QMDV01000001.1"/>
</dbReference>
<dbReference type="Gene3D" id="2.60.40.1220">
    <property type="match status" value="1"/>
</dbReference>
<dbReference type="GO" id="GO:0030246">
    <property type="term" value="F:carbohydrate binding"/>
    <property type="evidence" value="ECO:0007669"/>
    <property type="project" value="InterPro"/>
</dbReference>
<organism evidence="3 4">
    <name type="scientific">Pontibacter arcticus</name>
    <dbReference type="NCBI Taxonomy" id="2080288"/>
    <lineage>
        <taxon>Bacteria</taxon>
        <taxon>Pseudomonadati</taxon>
        <taxon>Bacteroidota</taxon>
        <taxon>Cytophagia</taxon>
        <taxon>Cytophagales</taxon>
        <taxon>Hymenobacteraceae</taxon>
        <taxon>Pontibacter</taxon>
    </lineage>
</organism>
<dbReference type="InterPro" id="IPR014755">
    <property type="entry name" value="Cu-Rt/internalin_Ig-like"/>
</dbReference>
<dbReference type="InterPro" id="IPR013784">
    <property type="entry name" value="Carb-bd-like_fold"/>
</dbReference>
<protein>
    <recommendedName>
        <fullName evidence="2">SbsA Ig-like domain-containing protein</fullName>
    </recommendedName>
</protein>
<dbReference type="EMBL" id="QMDV01000001">
    <property type="protein sequence ID" value="RAU84257.1"/>
    <property type="molecule type" value="Genomic_DNA"/>
</dbReference>
<dbReference type="SUPFAM" id="SSF49452">
    <property type="entry name" value="Starch-binding domain-like"/>
    <property type="match status" value="1"/>
</dbReference>
<feature type="domain" description="SbsA Ig-like" evidence="2">
    <location>
        <begin position="31"/>
        <end position="129"/>
    </location>
</feature>
<dbReference type="PROSITE" id="PS51257">
    <property type="entry name" value="PROKAR_LIPOPROTEIN"/>
    <property type="match status" value="1"/>
</dbReference>
<reference evidence="3 4" key="2">
    <citation type="submission" date="2018-07" db="EMBL/GenBank/DDBJ databases">
        <title>Pontibacter sp. 2b14 genomic sequence and assembly.</title>
        <authorList>
            <person name="Du Z.-J."/>
        </authorList>
    </citation>
    <scope>NUCLEOTIDE SEQUENCE [LARGE SCALE GENOMIC DNA]</scope>
    <source>
        <strain evidence="3 4">2b14</strain>
    </source>
</reference>
<reference evidence="3 4" key="1">
    <citation type="submission" date="2018-06" db="EMBL/GenBank/DDBJ databases">
        <authorList>
            <person name="Liu Z.-W."/>
        </authorList>
    </citation>
    <scope>NUCLEOTIDE SEQUENCE [LARGE SCALE GENOMIC DNA]</scope>
    <source>
        <strain evidence="3 4">2b14</strain>
    </source>
</reference>
<evidence type="ECO:0000259" key="2">
    <source>
        <dbReference type="Pfam" id="PF13205"/>
    </source>
</evidence>
<name>A0A364RIX8_9BACT</name>
<dbReference type="AlphaFoldDB" id="A0A364RIX8"/>
<proteinExistence type="predicted"/>
<dbReference type="Proteomes" id="UP000251692">
    <property type="component" value="Unassembled WGS sequence"/>
</dbReference>
<evidence type="ECO:0000256" key="1">
    <source>
        <dbReference type="ARBA" id="ARBA00022729"/>
    </source>
</evidence>
<dbReference type="InterPro" id="IPR032812">
    <property type="entry name" value="SbsA_Ig"/>
</dbReference>
<dbReference type="OrthoDB" id="9809989at2"/>
<gene>
    <name evidence="3" type="ORF">DP923_04220</name>
</gene>
<evidence type="ECO:0000313" key="4">
    <source>
        <dbReference type="Proteomes" id="UP000251692"/>
    </source>
</evidence>
<keyword evidence="4" id="KW-1185">Reference proteome</keyword>